<dbReference type="InterPro" id="IPR000528">
    <property type="entry name" value="Plant_nsLTP"/>
</dbReference>
<dbReference type="Gene3D" id="1.10.110.10">
    <property type="entry name" value="Plant lipid-transfer and hydrophobic proteins"/>
    <property type="match status" value="1"/>
</dbReference>
<name>A0A1R3JHW3_9ROSI</name>
<feature type="domain" description="Bifunctional inhibitor/plant lipid transfer protein/seed storage helical" evidence="4">
    <location>
        <begin position="32"/>
        <end position="121"/>
    </location>
</feature>
<keyword evidence="3" id="KW-0732">Signal</keyword>
<keyword evidence="2" id="KW-0813">Transport</keyword>
<organism evidence="5 6">
    <name type="scientific">Corchorus olitorius</name>
    <dbReference type="NCBI Taxonomy" id="93759"/>
    <lineage>
        <taxon>Eukaryota</taxon>
        <taxon>Viridiplantae</taxon>
        <taxon>Streptophyta</taxon>
        <taxon>Embryophyta</taxon>
        <taxon>Tracheophyta</taxon>
        <taxon>Spermatophyta</taxon>
        <taxon>Magnoliopsida</taxon>
        <taxon>eudicotyledons</taxon>
        <taxon>Gunneridae</taxon>
        <taxon>Pentapetalae</taxon>
        <taxon>rosids</taxon>
        <taxon>malvids</taxon>
        <taxon>Malvales</taxon>
        <taxon>Malvaceae</taxon>
        <taxon>Grewioideae</taxon>
        <taxon>Apeibeae</taxon>
        <taxon>Corchorus</taxon>
    </lineage>
</organism>
<dbReference type="AlphaFoldDB" id="A0A1R3JHW3"/>
<evidence type="ECO:0000256" key="2">
    <source>
        <dbReference type="RuleBase" id="RU000628"/>
    </source>
</evidence>
<feature type="chain" id="PRO_5012977951" description="Non-specific lipid-transfer protein" evidence="3">
    <location>
        <begin position="30"/>
        <end position="123"/>
    </location>
</feature>
<dbReference type="SUPFAM" id="SSF47699">
    <property type="entry name" value="Bifunctional inhibitor/lipid-transfer protein/seed storage 2S albumin"/>
    <property type="match status" value="1"/>
</dbReference>
<accession>A0A1R3JHW3</accession>
<keyword evidence="6" id="KW-1185">Reference proteome</keyword>
<dbReference type="CDD" id="cd01960">
    <property type="entry name" value="nsLTP1"/>
    <property type="match status" value="1"/>
</dbReference>
<protein>
    <recommendedName>
        <fullName evidence="2">Non-specific lipid-transfer protein</fullName>
    </recommendedName>
</protein>
<evidence type="ECO:0000313" key="5">
    <source>
        <dbReference type="EMBL" id="OMO94367.1"/>
    </source>
</evidence>
<evidence type="ECO:0000256" key="1">
    <source>
        <dbReference type="ARBA" id="ARBA00009748"/>
    </source>
</evidence>
<dbReference type="InterPro" id="IPR016140">
    <property type="entry name" value="Bifunc_inhib/LTP/seed_store"/>
</dbReference>
<dbReference type="PRINTS" id="PR00382">
    <property type="entry name" value="LIPIDTRNSFER"/>
</dbReference>
<proteinExistence type="inferred from homology"/>
<dbReference type="SMART" id="SM00499">
    <property type="entry name" value="AAI"/>
    <property type="match status" value="1"/>
</dbReference>
<reference evidence="6" key="1">
    <citation type="submission" date="2013-09" db="EMBL/GenBank/DDBJ databases">
        <title>Corchorus olitorius genome sequencing.</title>
        <authorList>
            <person name="Alam M."/>
            <person name="Haque M.S."/>
            <person name="Islam M.S."/>
            <person name="Emdad E.M."/>
            <person name="Islam M.M."/>
            <person name="Ahmed B."/>
            <person name="Halim A."/>
            <person name="Hossen Q.M.M."/>
            <person name="Hossain M.Z."/>
            <person name="Ahmed R."/>
            <person name="Khan M.M."/>
            <person name="Islam R."/>
            <person name="Rashid M.M."/>
            <person name="Khan S.A."/>
            <person name="Rahman M.S."/>
            <person name="Alam M."/>
            <person name="Yahiya A.S."/>
            <person name="Khan M.S."/>
            <person name="Azam M.S."/>
            <person name="Haque T."/>
            <person name="Lashkar M.Z.H."/>
            <person name="Akhand A.I."/>
            <person name="Morshed G."/>
            <person name="Roy S."/>
            <person name="Uddin K.S."/>
            <person name="Rabeya T."/>
            <person name="Hossain A.S."/>
            <person name="Chowdhury A."/>
            <person name="Snigdha A.R."/>
            <person name="Mortoza M.S."/>
            <person name="Matin S.A."/>
            <person name="Hoque S.M.E."/>
            <person name="Islam M.K."/>
            <person name="Roy D.K."/>
            <person name="Haider R."/>
            <person name="Moosa M.M."/>
            <person name="Elias S.M."/>
            <person name="Hasan A.M."/>
            <person name="Jahan S."/>
            <person name="Shafiuddin M."/>
            <person name="Mahmood N."/>
            <person name="Shommy N.S."/>
        </authorList>
    </citation>
    <scope>NUCLEOTIDE SEQUENCE [LARGE SCALE GENOMIC DNA]</scope>
    <source>
        <strain evidence="6">cv. O-4</strain>
    </source>
</reference>
<comment type="function">
    <text evidence="2">Plant non-specific lipid-transfer proteins transfer phospholipids as well as galactolipids across membranes. May play a role in wax or cutin deposition in the cell walls of expanding epidermal cells and certain secretory tissues.</text>
</comment>
<feature type="signal peptide" evidence="3">
    <location>
        <begin position="1"/>
        <end position="29"/>
    </location>
</feature>
<dbReference type="GO" id="GO:0008289">
    <property type="term" value="F:lipid binding"/>
    <property type="evidence" value="ECO:0007669"/>
    <property type="project" value="UniProtKB-KW"/>
</dbReference>
<evidence type="ECO:0000256" key="3">
    <source>
        <dbReference type="SAM" id="SignalP"/>
    </source>
</evidence>
<dbReference type="STRING" id="93759.A0A1R3JHW3"/>
<gene>
    <name evidence="5" type="ORF">COLO4_16377</name>
</gene>
<evidence type="ECO:0000259" key="4">
    <source>
        <dbReference type="SMART" id="SM00499"/>
    </source>
</evidence>
<comment type="similarity">
    <text evidence="1 2">Belongs to the plant LTP family.</text>
</comment>
<dbReference type="GO" id="GO:0006869">
    <property type="term" value="P:lipid transport"/>
    <property type="evidence" value="ECO:0007669"/>
    <property type="project" value="InterPro"/>
</dbReference>
<evidence type="ECO:0000313" key="6">
    <source>
        <dbReference type="Proteomes" id="UP000187203"/>
    </source>
</evidence>
<dbReference type="PANTHER" id="PTHR33076">
    <property type="entry name" value="NON-SPECIFIC LIPID-TRANSFER PROTEIN 2-RELATED"/>
    <property type="match status" value="1"/>
</dbReference>
<sequence length="123" mass="13301">MAAPNLSLKLVCVVAMLCMLIVYPRAANALSCGDVQSNLFPCLEYLKSSGEDNKDECCGGVRSLNNIARTPTARRDACNCIKRELSRLGVADDSTKTKLAQALPKTCNVNIPYKISLDTDCSK</sequence>
<dbReference type="Proteomes" id="UP000187203">
    <property type="component" value="Unassembled WGS sequence"/>
</dbReference>
<dbReference type="EMBL" id="AWUE01016070">
    <property type="protein sequence ID" value="OMO94367.1"/>
    <property type="molecule type" value="Genomic_DNA"/>
</dbReference>
<comment type="caution">
    <text evidence="5">The sequence shown here is derived from an EMBL/GenBank/DDBJ whole genome shotgun (WGS) entry which is preliminary data.</text>
</comment>
<dbReference type="InterPro" id="IPR036312">
    <property type="entry name" value="Bifun_inhib/LTP/seed_sf"/>
</dbReference>
<keyword evidence="2" id="KW-0446">Lipid-binding</keyword>
<dbReference type="Pfam" id="PF00234">
    <property type="entry name" value="Tryp_alpha_amyl"/>
    <property type="match status" value="1"/>
</dbReference>
<dbReference type="OrthoDB" id="1890443at2759"/>